<proteinExistence type="predicted"/>
<dbReference type="AlphaFoldDB" id="A0A1B6EB37"/>
<gene>
    <name evidence="1" type="ORF">g.13796</name>
</gene>
<reference evidence="1" key="1">
    <citation type="submission" date="2015-12" db="EMBL/GenBank/DDBJ databases">
        <title>De novo transcriptome assembly of four potential Pierce s Disease insect vectors from Arizona vineyards.</title>
        <authorList>
            <person name="Tassone E.E."/>
        </authorList>
    </citation>
    <scope>NUCLEOTIDE SEQUENCE</scope>
</reference>
<accession>A0A1B6EB37</accession>
<organism evidence="1">
    <name type="scientific">Clastoptera arizonana</name>
    <name type="common">Arizona spittle bug</name>
    <dbReference type="NCBI Taxonomy" id="38151"/>
    <lineage>
        <taxon>Eukaryota</taxon>
        <taxon>Metazoa</taxon>
        <taxon>Ecdysozoa</taxon>
        <taxon>Arthropoda</taxon>
        <taxon>Hexapoda</taxon>
        <taxon>Insecta</taxon>
        <taxon>Pterygota</taxon>
        <taxon>Neoptera</taxon>
        <taxon>Paraneoptera</taxon>
        <taxon>Hemiptera</taxon>
        <taxon>Auchenorrhyncha</taxon>
        <taxon>Cercopoidea</taxon>
        <taxon>Clastopteridae</taxon>
        <taxon>Clastoptera</taxon>
    </lineage>
</organism>
<sequence length="247" mass="27863">MSDKLNNNFKKQKCEDDEIKQKNNFQACAANNLNTYFYNESDFGGSSLALTIRDCLNSDIISVDEWLSDKLDLRSCFDVYSSDNDLVQSNDIHLPELTSCDIGGYCVIDNFGKYHTVKRNISSNLQSVNRDSQKLRLRNDTTNELQCSQKSVLSCNDVISSSSRSILISNIENRTNKSLDLKKNDFESLGKPCKDDFDLVNKVEKPILIRSSKDFKLINLKKSISISPSISTMHSSSDLLSENLSNL</sequence>
<dbReference type="EMBL" id="GEDC01002157">
    <property type="protein sequence ID" value="JAS35141.1"/>
    <property type="molecule type" value="Transcribed_RNA"/>
</dbReference>
<name>A0A1B6EB37_9HEMI</name>
<protein>
    <submittedName>
        <fullName evidence="1">Uncharacterized protein</fullName>
    </submittedName>
</protein>
<feature type="non-terminal residue" evidence="1">
    <location>
        <position position="247"/>
    </location>
</feature>
<evidence type="ECO:0000313" key="1">
    <source>
        <dbReference type="EMBL" id="JAS35141.1"/>
    </source>
</evidence>